<dbReference type="EMBL" id="AWUE01023513">
    <property type="protein sequence ID" value="OMO53526.1"/>
    <property type="molecule type" value="Genomic_DNA"/>
</dbReference>
<dbReference type="AlphaFoldDB" id="A0A1R3G645"/>
<organism evidence="1 2">
    <name type="scientific">Corchorus olitorius</name>
    <dbReference type="NCBI Taxonomy" id="93759"/>
    <lineage>
        <taxon>Eukaryota</taxon>
        <taxon>Viridiplantae</taxon>
        <taxon>Streptophyta</taxon>
        <taxon>Embryophyta</taxon>
        <taxon>Tracheophyta</taxon>
        <taxon>Spermatophyta</taxon>
        <taxon>Magnoliopsida</taxon>
        <taxon>eudicotyledons</taxon>
        <taxon>Gunneridae</taxon>
        <taxon>Pentapetalae</taxon>
        <taxon>rosids</taxon>
        <taxon>malvids</taxon>
        <taxon>Malvales</taxon>
        <taxon>Malvaceae</taxon>
        <taxon>Grewioideae</taxon>
        <taxon>Apeibeae</taxon>
        <taxon>Corchorus</taxon>
    </lineage>
</organism>
<comment type="caution">
    <text evidence="1">The sequence shown here is derived from an EMBL/GenBank/DDBJ whole genome shotgun (WGS) entry which is preliminary data.</text>
</comment>
<keyword evidence="2" id="KW-1185">Reference proteome</keyword>
<gene>
    <name evidence="1" type="ORF">COLO4_36705</name>
</gene>
<name>A0A1R3G645_9ROSI</name>
<reference evidence="2" key="1">
    <citation type="submission" date="2013-09" db="EMBL/GenBank/DDBJ databases">
        <title>Corchorus olitorius genome sequencing.</title>
        <authorList>
            <person name="Alam M."/>
            <person name="Haque M.S."/>
            <person name="Islam M.S."/>
            <person name="Emdad E.M."/>
            <person name="Islam M.M."/>
            <person name="Ahmed B."/>
            <person name="Halim A."/>
            <person name="Hossen Q.M.M."/>
            <person name="Hossain M.Z."/>
            <person name="Ahmed R."/>
            <person name="Khan M.M."/>
            <person name="Islam R."/>
            <person name="Rashid M.M."/>
            <person name="Khan S.A."/>
            <person name="Rahman M.S."/>
            <person name="Alam M."/>
            <person name="Yahiya A.S."/>
            <person name="Khan M.S."/>
            <person name="Azam M.S."/>
            <person name="Haque T."/>
            <person name="Lashkar M.Z.H."/>
            <person name="Akhand A.I."/>
            <person name="Morshed G."/>
            <person name="Roy S."/>
            <person name="Uddin K.S."/>
            <person name="Rabeya T."/>
            <person name="Hossain A.S."/>
            <person name="Chowdhury A."/>
            <person name="Snigdha A.R."/>
            <person name="Mortoza M.S."/>
            <person name="Matin S.A."/>
            <person name="Hoque S.M.E."/>
            <person name="Islam M.K."/>
            <person name="Roy D.K."/>
            <person name="Haider R."/>
            <person name="Moosa M.M."/>
            <person name="Elias S.M."/>
            <person name="Hasan A.M."/>
            <person name="Jahan S."/>
            <person name="Shafiuddin M."/>
            <person name="Mahmood N."/>
            <person name="Shommy N.S."/>
        </authorList>
    </citation>
    <scope>NUCLEOTIDE SEQUENCE [LARGE SCALE GENOMIC DNA]</scope>
    <source>
        <strain evidence="2">cv. O-4</strain>
    </source>
</reference>
<dbReference type="Proteomes" id="UP000187203">
    <property type="component" value="Unassembled WGS sequence"/>
</dbReference>
<sequence>MSMLPTGDVGMQDLKNFMLAIKATKRQADLTKFACPLTFLSFDLLD</sequence>
<protein>
    <submittedName>
        <fullName evidence="1">Uncharacterized protein</fullName>
    </submittedName>
</protein>
<evidence type="ECO:0000313" key="2">
    <source>
        <dbReference type="Proteomes" id="UP000187203"/>
    </source>
</evidence>
<accession>A0A1R3G645</accession>
<proteinExistence type="predicted"/>
<evidence type="ECO:0000313" key="1">
    <source>
        <dbReference type="EMBL" id="OMO53526.1"/>
    </source>
</evidence>